<proteinExistence type="predicted"/>
<protein>
    <submittedName>
        <fullName evidence="1">Uncharacterized protein</fullName>
    </submittedName>
</protein>
<sequence length="265" mass="30397">MYNKERYSEYLDIAGFNYLYDKVGLYDTLKLVTVGKAPANEITRRWQELGPNQSKMLNFIENHDEVRAASDFYAGDPYKAIPALTVSLMLNTAPFMIYFAQELGERGMESEGFSGIDGKTSIYDYWALKSIISWRSGETNTIRPIYCKLLNIATREKAVSEGKSYDLQYANNRNDQYNPALNYSFIRSYDKVMILIVVNFSDNDAFLAINIPLHAFDFLESDKKMAVSGIDMVDDILIDGTISSETPYKIFVKKNWIRILKFSLQ</sequence>
<dbReference type="AlphaFoldDB" id="A0A645DL33"/>
<accession>A0A645DL33</accession>
<dbReference type="SUPFAM" id="SSF51445">
    <property type="entry name" value="(Trans)glycosidases"/>
    <property type="match status" value="1"/>
</dbReference>
<dbReference type="EMBL" id="VSSQ01037328">
    <property type="protein sequence ID" value="MPM89985.1"/>
    <property type="molecule type" value="Genomic_DNA"/>
</dbReference>
<gene>
    <name evidence="1" type="ORF">SDC9_137101</name>
</gene>
<name>A0A645DL33_9ZZZZ</name>
<reference evidence="1" key="1">
    <citation type="submission" date="2019-08" db="EMBL/GenBank/DDBJ databases">
        <authorList>
            <person name="Kucharzyk K."/>
            <person name="Murdoch R.W."/>
            <person name="Higgins S."/>
            <person name="Loffler F."/>
        </authorList>
    </citation>
    <scope>NUCLEOTIDE SEQUENCE</scope>
</reference>
<dbReference type="InterPro" id="IPR017853">
    <property type="entry name" value="GH"/>
</dbReference>
<dbReference type="Gene3D" id="3.20.20.80">
    <property type="entry name" value="Glycosidases"/>
    <property type="match status" value="1"/>
</dbReference>
<evidence type="ECO:0000313" key="1">
    <source>
        <dbReference type="EMBL" id="MPM89985.1"/>
    </source>
</evidence>
<organism evidence="1">
    <name type="scientific">bioreactor metagenome</name>
    <dbReference type="NCBI Taxonomy" id="1076179"/>
    <lineage>
        <taxon>unclassified sequences</taxon>
        <taxon>metagenomes</taxon>
        <taxon>ecological metagenomes</taxon>
    </lineage>
</organism>
<dbReference type="GO" id="GO:0005975">
    <property type="term" value="P:carbohydrate metabolic process"/>
    <property type="evidence" value="ECO:0007669"/>
    <property type="project" value="InterPro"/>
</dbReference>
<comment type="caution">
    <text evidence="1">The sequence shown here is derived from an EMBL/GenBank/DDBJ whole genome shotgun (WGS) entry which is preliminary data.</text>
</comment>